<dbReference type="SMART" id="SM00387">
    <property type="entry name" value="HATPase_c"/>
    <property type="match status" value="1"/>
</dbReference>
<dbReference type="PROSITE" id="PS50109">
    <property type="entry name" value="HIS_KIN"/>
    <property type="match status" value="1"/>
</dbReference>
<dbReference type="SUPFAM" id="SSF55785">
    <property type="entry name" value="PYP-like sensor domain (PAS domain)"/>
    <property type="match status" value="3"/>
</dbReference>
<dbReference type="PROSITE" id="PS50112">
    <property type="entry name" value="PAS"/>
    <property type="match status" value="3"/>
</dbReference>
<dbReference type="InterPro" id="IPR036641">
    <property type="entry name" value="HPT_dom_sf"/>
</dbReference>
<organism evidence="1 2">
    <name type="scientific">Aliikangiella maris</name>
    <dbReference type="NCBI Taxonomy" id="3162458"/>
    <lineage>
        <taxon>Bacteria</taxon>
        <taxon>Pseudomonadati</taxon>
        <taxon>Pseudomonadota</taxon>
        <taxon>Gammaproteobacteria</taxon>
        <taxon>Oceanospirillales</taxon>
        <taxon>Pleioneaceae</taxon>
        <taxon>Aliikangiella</taxon>
    </lineage>
</organism>
<dbReference type="InterPro" id="IPR013655">
    <property type="entry name" value="PAS_fold_3"/>
</dbReference>
<dbReference type="SMART" id="SM00448">
    <property type="entry name" value="REC"/>
    <property type="match status" value="2"/>
</dbReference>
<dbReference type="SUPFAM" id="SSF52172">
    <property type="entry name" value="CheY-like"/>
    <property type="match status" value="2"/>
</dbReference>
<dbReference type="SUPFAM" id="SSF103190">
    <property type="entry name" value="Sensory domain-like"/>
    <property type="match status" value="1"/>
</dbReference>
<evidence type="ECO:0000313" key="2">
    <source>
        <dbReference type="Proteomes" id="UP001548189"/>
    </source>
</evidence>
<dbReference type="InterPro" id="IPR008207">
    <property type="entry name" value="Sig_transdc_His_kin_Hpt_dom"/>
</dbReference>
<dbReference type="InterPro" id="IPR005467">
    <property type="entry name" value="His_kinase_dom"/>
</dbReference>
<dbReference type="PROSITE" id="PS50113">
    <property type="entry name" value="PAC"/>
    <property type="match status" value="3"/>
</dbReference>
<dbReference type="SUPFAM" id="SSF47226">
    <property type="entry name" value="Histidine-containing phosphotransfer domain, HPT domain"/>
    <property type="match status" value="1"/>
</dbReference>
<dbReference type="Proteomes" id="UP001548189">
    <property type="component" value="Unassembled WGS sequence"/>
</dbReference>
<dbReference type="PANTHER" id="PTHR45339">
    <property type="entry name" value="HYBRID SIGNAL TRANSDUCTION HISTIDINE KINASE J"/>
    <property type="match status" value="1"/>
</dbReference>
<dbReference type="SMART" id="SM00091">
    <property type="entry name" value="PAS"/>
    <property type="match status" value="3"/>
</dbReference>
<dbReference type="Gene3D" id="3.40.50.2300">
    <property type="match status" value="2"/>
</dbReference>
<dbReference type="InterPro" id="IPR001610">
    <property type="entry name" value="PAC"/>
</dbReference>
<dbReference type="SMART" id="SM00086">
    <property type="entry name" value="PAC"/>
    <property type="match status" value="3"/>
</dbReference>
<dbReference type="Pfam" id="PF00072">
    <property type="entry name" value="Response_reg"/>
    <property type="match status" value="2"/>
</dbReference>
<dbReference type="Pfam" id="PF13426">
    <property type="entry name" value="PAS_9"/>
    <property type="match status" value="1"/>
</dbReference>
<dbReference type="Pfam" id="PF02518">
    <property type="entry name" value="HATPase_c"/>
    <property type="match status" value="1"/>
</dbReference>
<dbReference type="InterPro" id="IPR035965">
    <property type="entry name" value="PAS-like_dom_sf"/>
</dbReference>
<dbReference type="Pfam" id="PF01627">
    <property type="entry name" value="Hpt"/>
    <property type="match status" value="1"/>
</dbReference>
<dbReference type="Pfam" id="PF00989">
    <property type="entry name" value="PAS"/>
    <property type="match status" value="1"/>
</dbReference>
<keyword evidence="2" id="KW-1185">Reference proteome</keyword>
<dbReference type="CDD" id="cd00082">
    <property type="entry name" value="HisKA"/>
    <property type="match status" value="1"/>
</dbReference>
<dbReference type="PANTHER" id="PTHR45339:SF3">
    <property type="entry name" value="HISTIDINE KINASE"/>
    <property type="match status" value="1"/>
</dbReference>
<accession>A0ABV2BQG8</accession>
<dbReference type="PRINTS" id="PR00344">
    <property type="entry name" value="BCTRLSENSOR"/>
</dbReference>
<dbReference type="InterPro" id="IPR000700">
    <property type="entry name" value="PAS-assoc_C"/>
</dbReference>
<dbReference type="CDD" id="cd16922">
    <property type="entry name" value="HATPase_EvgS-ArcB-TorS-like"/>
    <property type="match status" value="1"/>
</dbReference>
<dbReference type="Pfam" id="PF08447">
    <property type="entry name" value="PAS_3"/>
    <property type="match status" value="1"/>
</dbReference>
<evidence type="ECO:0000313" key="1">
    <source>
        <dbReference type="EMBL" id="MET1254189.1"/>
    </source>
</evidence>
<dbReference type="SUPFAM" id="SSF47384">
    <property type="entry name" value="Homodimeric domain of signal transducing histidine kinase"/>
    <property type="match status" value="1"/>
</dbReference>
<dbReference type="Gene3D" id="2.10.70.100">
    <property type="match status" value="1"/>
</dbReference>
<dbReference type="InterPro" id="IPR036097">
    <property type="entry name" value="HisK_dim/P_sf"/>
</dbReference>
<dbReference type="InterPro" id="IPR013767">
    <property type="entry name" value="PAS_fold"/>
</dbReference>
<name>A0ABV2BQG8_9GAMM</name>
<dbReference type="Gene3D" id="1.20.120.160">
    <property type="entry name" value="HPT domain"/>
    <property type="match status" value="1"/>
</dbReference>
<protein>
    <submittedName>
        <fullName evidence="1">PAS domain S-box protein</fullName>
    </submittedName>
</protein>
<dbReference type="CDD" id="cd00130">
    <property type="entry name" value="PAS"/>
    <property type="match status" value="3"/>
</dbReference>
<dbReference type="NCBIfam" id="TIGR00229">
    <property type="entry name" value="sensory_box"/>
    <property type="match status" value="3"/>
</dbReference>
<reference evidence="1 2" key="1">
    <citation type="submission" date="2024-06" db="EMBL/GenBank/DDBJ databases">
        <authorList>
            <person name="Li F."/>
        </authorList>
    </citation>
    <scope>NUCLEOTIDE SEQUENCE [LARGE SCALE GENOMIC DNA]</scope>
    <source>
        <strain evidence="1 2">GXAS 311</strain>
    </source>
</reference>
<dbReference type="PROSITE" id="PS50110">
    <property type="entry name" value="RESPONSE_REGULATORY"/>
    <property type="match status" value="2"/>
</dbReference>
<dbReference type="EMBL" id="JBEVCJ010000003">
    <property type="protein sequence ID" value="MET1254189.1"/>
    <property type="molecule type" value="Genomic_DNA"/>
</dbReference>
<dbReference type="InterPro" id="IPR003661">
    <property type="entry name" value="HisK_dim/P_dom"/>
</dbReference>
<dbReference type="InterPro" id="IPR048760">
    <property type="entry name" value="VP0354-like_sensor_dom"/>
</dbReference>
<dbReference type="InterPro" id="IPR001789">
    <property type="entry name" value="Sig_transdc_resp-reg_receiver"/>
</dbReference>
<dbReference type="InterPro" id="IPR036890">
    <property type="entry name" value="HATPase_C_sf"/>
</dbReference>
<dbReference type="InterPro" id="IPR011006">
    <property type="entry name" value="CheY-like_superfamily"/>
</dbReference>
<dbReference type="Gene3D" id="3.30.450.20">
    <property type="entry name" value="PAS domain"/>
    <property type="match status" value="4"/>
</dbReference>
<dbReference type="SMART" id="SM00388">
    <property type="entry name" value="HisKA"/>
    <property type="match status" value="1"/>
</dbReference>
<gene>
    <name evidence="1" type="ORF">ABVT43_03515</name>
</gene>
<dbReference type="InterPro" id="IPR003594">
    <property type="entry name" value="HATPase_dom"/>
</dbReference>
<dbReference type="Gene3D" id="3.30.565.10">
    <property type="entry name" value="Histidine kinase-like ATPase, C-terminal domain"/>
    <property type="match status" value="1"/>
</dbReference>
<dbReference type="InterPro" id="IPR029151">
    <property type="entry name" value="Sensor-like_sf"/>
</dbReference>
<dbReference type="Pfam" id="PF21623">
    <property type="entry name" value="HK_sensor_dom_bact"/>
    <property type="match status" value="1"/>
</dbReference>
<dbReference type="SUPFAM" id="SSF55874">
    <property type="entry name" value="ATPase domain of HSP90 chaperone/DNA topoisomerase II/histidine kinase"/>
    <property type="match status" value="1"/>
</dbReference>
<comment type="caution">
    <text evidence="1">The sequence shown here is derived from an EMBL/GenBank/DDBJ whole genome shotgun (WGS) entry which is preliminary data.</text>
</comment>
<dbReference type="InterPro" id="IPR004358">
    <property type="entry name" value="Sig_transdc_His_kin-like_C"/>
</dbReference>
<dbReference type="InterPro" id="IPR000014">
    <property type="entry name" value="PAS"/>
</dbReference>
<proteinExistence type="predicted"/>
<sequence>MNVSGRYYYWVLVLLILLSIGIYTSYNATLNSALLEAQNSLTFETRFRSRIIEAKLRELRSNILFLQSVPPIQGIIRASNNQGVDPLDGSTGQIWKKRLQSIFTSYLKAHSDAYQVRFVGIANDGKELVRVDKLDTGIVITPESRLQKKSSRDYFKQIVESYVQGIYFSDITLNREYGQIQVPYNPTLRVALKVFDEQGEAFGFVIINYNVENLFKIAATNIPNEALFFILNDSDHYLYHPDPQKSFAFELNLDQVKSWSEDFSVITTNREGLLNNYQYQTEEFLAFVDDITLTLGSNSIQTVVMLPQQRILANAKNAAIYASLIVSGSFILLAVFYLIYRHTISQRELLNLEKARNHSIVDSSQDAIIGESVEGRITDWNTGAALLFGFAKDEVLDQFTRDVIQGDHEYEDSVVRQQLLTGSLVKPFETERVTKRGEKLTVSISASPIKDDTGKIVGISKIIRDISEQKKIQSEIQELNRSLEKQVEDRAEKITEYLAMQSAIFDNTDHAMIVTDNLGIVTHFNPAAEKMLGYEAEQIVGKVNPTLWHQQSELINRAKSLSNELAMVVEPDFDACVIKSKLKLKNEFEWNFINAKDMPVPVYQSVTALMDDNENITGYIFLAKDISEIVENRLALETLKDQLTKAAEVAQLGIWSWNIETNTLVWNKQMFEIYGLDEKEIGDSLRYEHWYNALVEEQKEKMVAELKQAVENDTPFEQVFRIQKPDGSVRHIQASAIIERNLQGKALLAIGVNWDITDQVNYEENLQASKKAADLASKTKSEFVANMSHEIRTPMNAIIGLLQLLRSTELDARQMDFVVKSNAAAQSLLRILNDILDFSKVEAGKLELDPHPFCVSDLIDNVCSVLTSNIGDSEIELIINLDPNFPDYITLDSLRLQQVIINLASNAIKFTKVGFVEVKLFYKKIRNTHWLCCDVRDTGIGIDKEKIEKIFEEFSQAETSTERQYGGTGLGLAISRKLISLMGGEISVVSELNKGSTFSFKVPFKVASLSNNAKVAEALKTLNVLVVDDREEALEANSHVVETLGWSVTKAGDGSKALDCVKLSATTKPFDLILMDWDMPVLNGWDTSLKIKDIEDVNAPNRILIVTAYGKDLDLPDYHNGAKVIEGIIEKPITPSVLLNRASEIFSRDGSNDSEKMPKAPVKSTIKRLNGINILLVEDNATNRLVAREILKDEGANIFEAEDGYKAISILRHPPIDFDVVLMDIQMPGIDGYQTTKRIRDELNLTELPILAMTANVLPSDKLAAIESGMNAHISKPFHLDELVGSICRQTFNRHVVNDELDEGNGEGNSEGEHKLEADDKNISELTEIPNDDHTLKQSEKTLNNDKLNDVLVDVHSALERIDNNKKVYLSALDMFFVDSPELIQKVTDKWPADLEDATIAVHSLKGLSATLGAYKLSSHCFEIEQLLNMNNSEVQYSASTNQPQHNVQSDASAVPLMGQMVPDEKLKADYVDKVQNMKLIYADSLSMLHKERRQLEQREAEDDTIHIDPQALQKDIQHLYELLKASNMEAINVYRRIKHCHNANIRQVLEDIELKVSALDFELAAKELEPLLARDN</sequence>
<dbReference type="CDD" id="cd17546">
    <property type="entry name" value="REC_hyHK_CKI1_RcsC-like"/>
    <property type="match status" value="2"/>
</dbReference>
<dbReference type="Pfam" id="PF00512">
    <property type="entry name" value="HisKA"/>
    <property type="match status" value="1"/>
</dbReference>
<dbReference type="Gene3D" id="1.10.287.130">
    <property type="match status" value="1"/>
</dbReference>